<dbReference type="EMBL" id="JAOCQF010000002">
    <property type="protein sequence ID" value="MCT8330813.1"/>
    <property type="molecule type" value="Genomic_DNA"/>
</dbReference>
<dbReference type="RefSeq" id="WP_261496664.1">
    <property type="nucleotide sequence ID" value="NZ_JAOCQF010000002.1"/>
</dbReference>
<accession>A0ABT2NPF1</accession>
<dbReference type="Proteomes" id="UP001205601">
    <property type="component" value="Unassembled WGS sequence"/>
</dbReference>
<comment type="caution">
    <text evidence="1">The sequence shown here is derived from an EMBL/GenBank/DDBJ whole genome shotgun (WGS) entry which is preliminary data.</text>
</comment>
<organism evidence="1 2">
    <name type="scientific">Albidovulum sediminis</name>
    <dbReference type="NCBI Taxonomy" id="3066345"/>
    <lineage>
        <taxon>Bacteria</taxon>
        <taxon>Pseudomonadati</taxon>
        <taxon>Pseudomonadota</taxon>
        <taxon>Alphaproteobacteria</taxon>
        <taxon>Rhodobacterales</taxon>
        <taxon>Paracoccaceae</taxon>
        <taxon>Albidovulum</taxon>
    </lineage>
</organism>
<name>A0ABT2NPF1_9RHOB</name>
<protein>
    <submittedName>
        <fullName evidence="1">Uncharacterized protein</fullName>
    </submittedName>
</protein>
<proteinExistence type="predicted"/>
<keyword evidence="2" id="KW-1185">Reference proteome</keyword>
<evidence type="ECO:0000313" key="1">
    <source>
        <dbReference type="EMBL" id="MCT8330813.1"/>
    </source>
</evidence>
<sequence>MDADRARGSEKARKNVARAIGFLGSPKSTTGCFCDRSTGDANEVGFLDVDAAEPRTLIDGSDDAIMKALSASPKVIRAVAINKVPLLFAIAEPKPEHLRKVRIVADAPELMERVGKALASRFASAPEPASLPVEKQIYAEFYTDGEATLNVCD</sequence>
<reference evidence="2" key="1">
    <citation type="submission" date="2023-07" db="EMBL/GenBank/DDBJ databases">
        <title>Defluviimonas sediminis sp. nov., isolated from mangrove sediment.</title>
        <authorList>
            <person name="Liu L."/>
            <person name="Li J."/>
            <person name="Huang Y."/>
            <person name="Pan J."/>
            <person name="Li M."/>
        </authorList>
    </citation>
    <scope>NUCLEOTIDE SEQUENCE [LARGE SCALE GENOMIC DNA]</scope>
    <source>
        <strain evidence="2">FT324</strain>
    </source>
</reference>
<evidence type="ECO:0000313" key="2">
    <source>
        <dbReference type="Proteomes" id="UP001205601"/>
    </source>
</evidence>
<gene>
    <name evidence="1" type="ORF">N5I32_14935</name>
</gene>